<dbReference type="SUPFAM" id="SSF56219">
    <property type="entry name" value="DNase I-like"/>
    <property type="match status" value="1"/>
</dbReference>
<keyword evidence="2" id="KW-1185">Reference proteome</keyword>
<dbReference type="EMBL" id="JAWPEI010000057">
    <property type="protein sequence ID" value="KAK4706681.1"/>
    <property type="molecule type" value="Genomic_DNA"/>
</dbReference>
<evidence type="ECO:0000313" key="1">
    <source>
        <dbReference type="EMBL" id="KAK4706681.1"/>
    </source>
</evidence>
<protein>
    <recommendedName>
        <fullName evidence="3">Endonuclease/exonuclease/phosphatase domain-containing protein</fullName>
    </recommendedName>
</protein>
<sequence>MTDHMHLTEALKFGTHIQSTVNGLSGGIVIMWKEDIVKLDSITITQHGVHVMVKVLPNLNSWLFYAIYASPDLNTKMNLWNELYQITNTYNNEWLIGGDLNEVT</sequence>
<comment type="caution">
    <text evidence="1">The sequence shown here is derived from an EMBL/GenBank/DDBJ whole genome shotgun (WGS) entry which is preliminary data.</text>
</comment>
<organism evidence="1 2">
    <name type="scientific">Solanum pinnatisectum</name>
    <name type="common">tansyleaf nightshade</name>
    <dbReference type="NCBI Taxonomy" id="50273"/>
    <lineage>
        <taxon>Eukaryota</taxon>
        <taxon>Viridiplantae</taxon>
        <taxon>Streptophyta</taxon>
        <taxon>Embryophyta</taxon>
        <taxon>Tracheophyta</taxon>
        <taxon>Spermatophyta</taxon>
        <taxon>Magnoliopsida</taxon>
        <taxon>eudicotyledons</taxon>
        <taxon>Gunneridae</taxon>
        <taxon>Pentapetalae</taxon>
        <taxon>asterids</taxon>
        <taxon>lamiids</taxon>
        <taxon>Solanales</taxon>
        <taxon>Solanaceae</taxon>
        <taxon>Solanoideae</taxon>
        <taxon>Solaneae</taxon>
        <taxon>Solanum</taxon>
    </lineage>
</organism>
<dbReference type="InterPro" id="IPR036691">
    <property type="entry name" value="Endo/exonu/phosph_ase_sf"/>
</dbReference>
<accession>A0AAV9K029</accession>
<dbReference type="PANTHER" id="PTHR35218:SF8">
    <property type="entry name" value="ENDONUCLEASE_EXONUCLEASE_PHOSPHATASE"/>
    <property type="match status" value="1"/>
</dbReference>
<name>A0AAV9K029_9SOLN</name>
<gene>
    <name evidence="1" type="ORF">R3W88_033760</name>
</gene>
<dbReference type="PANTHER" id="PTHR35218">
    <property type="entry name" value="RNASE H DOMAIN-CONTAINING PROTEIN"/>
    <property type="match status" value="1"/>
</dbReference>
<proteinExistence type="predicted"/>
<reference evidence="1 2" key="1">
    <citation type="submission" date="2023-10" db="EMBL/GenBank/DDBJ databases">
        <title>Genome-Wide Identification Analysis in wild type Solanum Pinnatisectum Reveals Some Genes Defensing Phytophthora Infestans.</title>
        <authorList>
            <person name="Sun C."/>
        </authorList>
    </citation>
    <scope>NUCLEOTIDE SEQUENCE [LARGE SCALE GENOMIC DNA]</scope>
    <source>
        <strain evidence="1">LQN</strain>
        <tissue evidence="1">Leaf</tissue>
    </source>
</reference>
<dbReference type="Proteomes" id="UP001311915">
    <property type="component" value="Unassembled WGS sequence"/>
</dbReference>
<dbReference type="AlphaFoldDB" id="A0AAV9K029"/>
<dbReference type="Gene3D" id="3.60.10.10">
    <property type="entry name" value="Endonuclease/exonuclease/phosphatase"/>
    <property type="match status" value="1"/>
</dbReference>
<evidence type="ECO:0000313" key="2">
    <source>
        <dbReference type="Proteomes" id="UP001311915"/>
    </source>
</evidence>
<evidence type="ECO:0008006" key="3">
    <source>
        <dbReference type="Google" id="ProtNLM"/>
    </source>
</evidence>